<dbReference type="PANTHER" id="PTHR43214:SF41">
    <property type="entry name" value="NITRATE_NITRITE RESPONSE REGULATOR PROTEIN NARP"/>
    <property type="match status" value="1"/>
</dbReference>
<dbReference type="GO" id="GO:0000160">
    <property type="term" value="P:phosphorelay signal transduction system"/>
    <property type="evidence" value="ECO:0007669"/>
    <property type="project" value="InterPro"/>
</dbReference>
<keyword evidence="4" id="KW-0804">Transcription</keyword>
<dbReference type="CDD" id="cd17535">
    <property type="entry name" value="REC_NarL-like"/>
    <property type="match status" value="1"/>
</dbReference>
<dbReference type="InterPro" id="IPR000792">
    <property type="entry name" value="Tscrpt_reg_LuxR_C"/>
</dbReference>
<dbReference type="GO" id="GO:0006355">
    <property type="term" value="P:regulation of DNA-templated transcription"/>
    <property type="evidence" value="ECO:0007669"/>
    <property type="project" value="InterPro"/>
</dbReference>
<dbReference type="Pfam" id="PF00072">
    <property type="entry name" value="Response_reg"/>
    <property type="match status" value="1"/>
</dbReference>
<comment type="caution">
    <text evidence="8">The sequence shown here is derived from an EMBL/GenBank/DDBJ whole genome shotgun (WGS) entry which is preliminary data.</text>
</comment>
<keyword evidence="1 5" id="KW-0597">Phosphoprotein</keyword>
<evidence type="ECO:0000256" key="4">
    <source>
        <dbReference type="ARBA" id="ARBA00023163"/>
    </source>
</evidence>
<dbReference type="InterPro" id="IPR039420">
    <property type="entry name" value="WalR-like"/>
</dbReference>
<evidence type="ECO:0000313" key="9">
    <source>
        <dbReference type="Proteomes" id="UP001319200"/>
    </source>
</evidence>
<dbReference type="PRINTS" id="PR00038">
    <property type="entry name" value="HTHLUXR"/>
</dbReference>
<dbReference type="Proteomes" id="UP001319200">
    <property type="component" value="Unassembled WGS sequence"/>
</dbReference>
<dbReference type="PANTHER" id="PTHR43214">
    <property type="entry name" value="TWO-COMPONENT RESPONSE REGULATOR"/>
    <property type="match status" value="1"/>
</dbReference>
<evidence type="ECO:0000259" key="6">
    <source>
        <dbReference type="PROSITE" id="PS50043"/>
    </source>
</evidence>
<dbReference type="CDD" id="cd06170">
    <property type="entry name" value="LuxR_C_like"/>
    <property type="match status" value="1"/>
</dbReference>
<organism evidence="8 9">
    <name type="scientific">Chryseosolibacter histidini</name>
    <dbReference type="NCBI Taxonomy" id="2782349"/>
    <lineage>
        <taxon>Bacteria</taxon>
        <taxon>Pseudomonadati</taxon>
        <taxon>Bacteroidota</taxon>
        <taxon>Cytophagia</taxon>
        <taxon>Cytophagales</taxon>
        <taxon>Chryseotaleaceae</taxon>
        <taxon>Chryseosolibacter</taxon>
    </lineage>
</organism>
<dbReference type="Gene3D" id="3.40.50.2300">
    <property type="match status" value="1"/>
</dbReference>
<keyword evidence="3" id="KW-0238">DNA-binding</keyword>
<proteinExistence type="predicted"/>
<keyword evidence="2" id="KW-0805">Transcription regulation</keyword>
<dbReference type="PROSITE" id="PS50043">
    <property type="entry name" value="HTH_LUXR_2"/>
    <property type="match status" value="1"/>
</dbReference>
<dbReference type="InterPro" id="IPR016032">
    <property type="entry name" value="Sig_transdc_resp-reg_C-effctor"/>
</dbReference>
<feature type="domain" description="HTH luxR-type" evidence="6">
    <location>
        <begin position="138"/>
        <end position="203"/>
    </location>
</feature>
<protein>
    <submittedName>
        <fullName evidence="8">Response regulator transcription factor</fullName>
    </submittedName>
</protein>
<dbReference type="SUPFAM" id="SSF46894">
    <property type="entry name" value="C-terminal effector domain of the bipartite response regulators"/>
    <property type="match status" value="1"/>
</dbReference>
<evidence type="ECO:0000256" key="3">
    <source>
        <dbReference type="ARBA" id="ARBA00023125"/>
    </source>
</evidence>
<dbReference type="GO" id="GO:0003677">
    <property type="term" value="F:DNA binding"/>
    <property type="evidence" value="ECO:0007669"/>
    <property type="project" value="UniProtKB-KW"/>
</dbReference>
<dbReference type="InterPro" id="IPR001789">
    <property type="entry name" value="Sig_transdc_resp-reg_receiver"/>
</dbReference>
<evidence type="ECO:0000256" key="1">
    <source>
        <dbReference type="ARBA" id="ARBA00022553"/>
    </source>
</evidence>
<reference evidence="8 9" key="1">
    <citation type="submission" date="2021-05" db="EMBL/GenBank/DDBJ databases">
        <title>A Polyphasic approach of four new species of the genus Ohtaekwangia: Ohtaekwangia histidinii sp. nov., Ohtaekwangia cretensis sp. nov., Ohtaekwangia indiensis sp. nov., Ohtaekwangia reichenbachii sp. nov. from diverse environment.</title>
        <authorList>
            <person name="Octaviana S."/>
        </authorList>
    </citation>
    <scope>NUCLEOTIDE SEQUENCE [LARGE SCALE GENOMIC DNA]</scope>
    <source>
        <strain evidence="8 9">PWU4</strain>
    </source>
</reference>
<dbReference type="AlphaFoldDB" id="A0AAP2GP46"/>
<evidence type="ECO:0000256" key="2">
    <source>
        <dbReference type="ARBA" id="ARBA00023015"/>
    </source>
</evidence>
<dbReference type="SMART" id="SM00421">
    <property type="entry name" value="HTH_LUXR"/>
    <property type="match status" value="1"/>
</dbReference>
<accession>A0AAP2GP46</accession>
<gene>
    <name evidence="8" type="ORF">KK083_11680</name>
</gene>
<dbReference type="SMART" id="SM00448">
    <property type="entry name" value="REC"/>
    <property type="match status" value="1"/>
</dbReference>
<dbReference type="Pfam" id="PF00196">
    <property type="entry name" value="GerE"/>
    <property type="match status" value="1"/>
</dbReference>
<dbReference type="RefSeq" id="WP_254163410.1">
    <property type="nucleotide sequence ID" value="NZ_JAHESF010000009.1"/>
</dbReference>
<name>A0AAP2GP46_9BACT</name>
<evidence type="ECO:0000259" key="7">
    <source>
        <dbReference type="PROSITE" id="PS50110"/>
    </source>
</evidence>
<keyword evidence="9" id="KW-1185">Reference proteome</keyword>
<dbReference type="EMBL" id="JAHESF010000009">
    <property type="protein sequence ID" value="MBT1697540.1"/>
    <property type="molecule type" value="Genomic_DNA"/>
</dbReference>
<feature type="domain" description="Response regulatory" evidence="7">
    <location>
        <begin position="2"/>
        <end position="118"/>
    </location>
</feature>
<evidence type="ECO:0000256" key="5">
    <source>
        <dbReference type="PROSITE-ProRule" id="PRU00169"/>
    </source>
</evidence>
<dbReference type="PROSITE" id="PS50110">
    <property type="entry name" value="RESPONSE_REGULATORY"/>
    <property type="match status" value="1"/>
</dbReference>
<sequence length="205" mass="22466">MKFLIADDHAIVRKGLVDILREEFPASEVTEVASSSDAIQEAGRHAWDAILLDISMPGRNGIETLKQIRANGVNAPILMLSMHPEDQYAVRVLKAGASGFLNKESATDELLHAIHRVLSGKKYITPFVAEKLAEADGDKPAHELLSDREMQVLQLIASGKTVSEVATEISLSVNTISTYRARILDKLGLNNNAELTRYAIDNHLV</sequence>
<evidence type="ECO:0000313" key="8">
    <source>
        <dbReference type="EMBL" id="MBT1697540.1"/>
    </source>
</evidence>
<dbReference type="InterPro" id="IPR011006">
    <property type="entry name" value="CheY-like_superfamily"/>
</dbReference>
<feature type="modified residue" description="4-aspartylphosphate" evidence="5">
    <location>
        <position position="53"/>
    </location>
</feature>
<dbReference type="PROSITE" id="PS00622">
    <property type="entry name" value="HTH_LUXR_1"/>
    <property type="match status" value="1"/>
</dbReference>
<dbReference type="SUPFAM" id="SSF52172">
    <property type="entry name" value="CheY-like"/>
    <property type="match status" value="1"/>
</dbReference>
<dbReference type="InterPro" id="IPR058245">
    <property type="entry name" value="NreC/VraR/RcsB-like_REC"/>
</dbReference>